<dbReference type="RefSeq" id="WP_166915793.1">
    <property type="nucleotide sequence ID" value="NZ_CP050253.1"/>
</dbReference>
<protein>
    <submittedName>
        <fullName evidence="4">GNAT family N-acetyltransferase</fullName>
    </submittedName>
</protein>
<keyword evidence="2" id="KW-0012">Acyltransferase</keyword>
<sequence>MKKIDIIQRQTLSDIQTCADIWLEASIMVHHFIDKSIWQGYYSSMVSQYLPSSDLYLALESNQILGFAAVTNNKVLEALFIHPIHWRQGIGKQLIDHISQIYPVLTLAVYQRNQQAVNFYQQQGFILINSKPCKHTGHTELILERV</sequence>
<evidence type="ECO:0000256" key="2">
    <source>
        <dbReference type="ARBA" id="ARBA00023315"/>
    </source>
</evidence>
<proteinExistence type="predicted"/>
<accession>A0A6G9IBK8</accession>
<feature type="domain" description="N-acetyltransferase" evidence="3">
    <location>
        <begin position="5"/>
        <end position="146"/>
    </location>
</feature>
<dbReference type="GO" id="GO:0016747">
    <property type="term" value="F:acyltransferase activity, transferring groups other than amino-acyl groups"/>
    <property type="evidence" value="ECO:0007669"/>
    <property type="project" value="InterPro"/>
</dbReference>
<evidence type="ECO:0000313" key="5">
    <source>
        <dbReference type="Proteomes" id="UP000501168"/>
    </source>
</evidence>
<evidence type="ECO:0000259" key="3">
    <source>
        <dbReference type="PROSITE" id="PS51186"/>
    </source>
</evidence>
<organism evidence="4 5">
    <name type="scientific">Zophobihabitans entericus</name>
    <dbReference type="NCBI Taxonomy" id="1635327"/>
    <lineage>
        <taxon>Bacteria</taxon>
        <taxon>Pseudomonadati</taxon>
        <taxon>Pseudomonadota</taxon>
        <taxon>Gammaproteobacteria</taxon>
        <taxon>Orbales</taxon>
        <taxon>Orbaceae</taxon>
        <taxon>Zophobihabitans</taxon>
    </lineage>
</organism>
<dbReference type="Proteomes" id="UP000501168">
    <property type="component" value="Chromosome"/>
</dbReference>
<dbReference type="InParanoid" id="A0A6G9IBK8"/>
<dbReference type="KEGG" id="orb:IPMB12_05690"/>
<name>A0A6G9IBK8_9GAMM</name>
<evidence type="ECO:0000256" key="1">
    <source>
        <dbReference type="ARBA" id="ARBA00022679"/>
    </source>
</evidence>
<keyword evidence="1 4" id="KW-0808">Transferase</keyword>
<reference evidence="4 5" key="1">
    <citation type="submission" date="2020-03" db="EMBL/GenBank/DDBJ databases">
        <title>Complete genome sequence of Orbus sp. IPMB12 (BCRC 80908).</title>
        <authorList>
            <person name="Lo W.-S."/>
            <person name="Chang T.-H."/>
            <person name="Kuo C.-H."/>
        </authorList>
    </citation>
    <scope>NUCLEOTIDE SEQUENCE [LARGE SCALE GENOMIC DNA]</scope>
    <source>
        <strain evidence="4 5">IPMB12</strain>
    </source>
</reference>
<dbReference type="AlphaFoldDB" id="A0A6G9IBK8"/>
<keyword evidence="5" id="KW-1185">Reference proteome</keyword>
<dbReference type="InterPro" id="IPR016181">
    <property type="entry name" value="Acyl_CoA_acyltransferase"/>
</dbReference>
<dbReference type="FunCoup" id="A0A6G9IBK8">
    <property type="interactions" value="58"/>
</dbReference>
<evidence type="ECO:0000313" key="4">
    <source>
        <dbReference type="EMBL" id="QIQ21217.1"/>
    </source>
</evidence>
<dbReference type="PANTHER" id="PTHR43800">
    <property type="entry name" value="PEPTIDYL-LYSINE N-ACETYLTRANSFERASE YJAB"/>
    <property type="match status" value="1"/>
</dbReference>
<dbReference type="Pfam" id="PF13673">
    <property type="entry name" value="Acetyltransf_10"/>
    <property type="match status" value="1"/>
</dbReference>
<dbReference type="CDD" id="cd04301">
    <property type="entry name" value="NAT_SF"/>
    <property type="match status" value="1"/>
</dbReference>
<gene>
    <name evidence="4" type="ORF">IPMB12_05690</name>
</gene>
<dbReference type="PROSITE" id="PS51186">
    <property type="entry name" value="GNAT"/>
    <property type="match status" value="1"/>
</dbReference>
<dbReference type="PANTHER" id="PTHR43800:SF1">
    <property type="entry name" value="PEPTIDYL-LYSINE N-ACETYLTRANSFERASE YJAB"/>
    <property type="match status" value="1"/>
</dbReference>
<dbReference type="EMBL" id="CP050253">
    <property type="protein sequence ID" value="QIQ21217.1"/>
    <property type="molecule type" value="Genomic_DNA"/>
</dbReference>
<dbReference type="InterPro" id="IPR000182">
    <property type="entry name" value="GNAT_dom"/>
</dbReference>
<dbReference type="Gene3D" id="3.40.630.30">
    <property type="match status" value="1"/>
</dbReference>
<dbReference type="SUPFAM" id="SSF55729">
    <property type="entry name" value="Acyl-CoA N-acyltransferases (Nat)"/>
    <property type="match status" value="1"/>
</dbReference>